<protein>
    <submittedName>
        <fullName evidence="1">Uncharacterized protein</fullName>
    </submittedName>
</protein>
<dbReference type="EMBL" id="JAUJDW010000191">
    <property type="protein sequence ID" value="KAK0615476.1"/>
    <property type="molecule type" value="Genomic_DNA"/>
</dbReference>
<proteinExistence type="predicted"/>
<sequence length="78" mass="9044">MHISGSQPPQSWLLPSLHIHLRTHHSLLRQTLPDNLATWTHSYSWIGSSLLIEHLTPPTRNQNAQLYNIQLLDRNLPH</sequence>
<name>A0AA39WHF8_9PEZI</name>
<gene>
    <name evidence="1" type="ORF">DIS24_g11773</name>
</gene>
<dbReference type="AlphaFoldDB" id="A0AA39WHF8"/>
<keyword evidence="2" id="KW-1185">Reference proteome</keyword>
<evidence type="ECO:0000313" key="2">
    <source>
        <dbReference type="Proteomes" id="UP001175001"/>
    </source>
</evidence>
<dbReference type="Proteomes" id="UP001175001">
    <property type="component" value="Unassembled WGS sequence"/>
</dbReference>
<evidence type="ECO:0000313" key="1">
    <source>
        <dbReference type="EMBL" id="KAK0615476.1"/>
    </source>
</evidence>
<accession>A0AA39WHF8</accession>
<comment type="caution">
    <text evidence="1">The sequence shown here is derived from an EMBL/GenBank/DDBJ whole genome shotgun (WGS) entry which is preliminary data.</text>
</comment>
<organism evidence="1 2">
    <name type="scientific">Lasiodiplodia hormozganensis</name>
    <dbReference type="NCBI Taxonomy" id="869390"/>
    <lineage>
        <taxon>Eukaryota</taxon>
        <taxon>Fungi</taxon>
        <taxon>Dikarya</taxon>
        <taxon>Ascomycota</taxon>
        <taxon>Pezizomycotina</taxon>
        <taxon>Dothideomycetes</taxon>
        <taxon>Dothideomycetes incertae sedis</taxon>
        <taxon>Botryosphaeriales</taxon>
        <taxon>Botryosphaeriaceae</taxon>
        <taxon>Lasiodiplodia</taxon>
    </lineage>
</organism>
<reference evidence="1" key="1">
    <citation type="submission" date="2023-06" db="EMBL/GenBank/DDBJ databases">
        <title>Multi-omics analyses reveal the molecular pathogenesis toolkit of Lasiodiplodia hormozganensis, a cross-kingdom pathogen.</title>
        <authorList>
            <person name="Felix C."/>
            <person name="Meneses R."/>
            <person name="Goncalves M.F.M."/>
            <person name="Tilleman L."/>
            <person name="Duarte A.S."/>
            <person name="Jorrin-Novo J.V."/>
            <person name="Van De Peer Y."/>
            <person name="Deforce D."/>
            <person name="Van Nieuwerburgh F."/>
            <person name="Esteves A.C."/>
            <person name="Alves A."/>
        </authorList>
    </citation>
    <scope>NUCLEOTIDE SEQUENCE</scope>
    <source>
        <strain evidence="1">CBS 339.90</strain>
    </source>
</reference>